<protein>
    <submittedName>
        <fullName evidence="1">Uncharacterized protein</fullName>
    </submittedName>
</protein>
<feature type="non-terminal residue" evidence="1">
    <location>
        <position position="1"/>
    </location>
</feature>
<evidence type="ECO:0000313" key="2">
    <source>
        <dbReference type="Proteomes" id="UP000275925"/>
    </source>
</evidence>
<reference evidence="1 2" key="1">
    <citation type="journal article" date="2019" name="ISME J.">
        <title>Genome analyses of uncultured TG2/ZB3 bacteria in 'Margulisbacteria' specifically attached to ectosymbiotic spirochetes of protists in the termite gut.</title>
        <authorList>
            <person name="Utami Y.D."/>
            <person name="Kuwahara H."/>
            <person name="Igai K."/>
            <person name="Murakami T."/>
            <person name="Sugaya K."/>
            <person name="Morikawa T."/>
            <person name="Nagura Y."/>
            <person name="Yuki M."/>
            <person name="Deevong P."/>
            <person name="Inoue T."/>
            <person name="Kihara K."/>
            <person name="Lo N."/>
            <person name="Yamada A."/>
            <person name="Ohkuma M."/>
            <person name="Hongoh Y."/>
        </authorList>
    </citation>
    <scope>NUCLEOTIDE SEQUENCE [LARGE SCALE GENOMIC DNA]</scope>
    <source>
        <strain evidence="1">NkOx7-02</strain>
    </source>
</reference>
<accession>A0A388TJZ3</accession>
<comment type="caution">
    <text evidence="1">The sequence shown here is derived from an EMBL/GenBank/DDBJ whole genome shotgun (WGS) entry which is preliminary data.</text>
</comment>
<keyword evidence="2" id="KW-1185">Reference proteome</keyword>
<proteinExistence type="predicted"/>
<evidence type="ECO:0000313" key="1">
    <source>
        <dbReference type="EMBL" id="GBR77161.1"/>
    </source>
</evidence>
<organism evidence="1 2">
    <name type="scientific">Candidatus Termititenax persephonae</name>
    <dbReference type="NCBI Taxonomy" id="2218525"/>
    <lineage>
        <taxon>Bacteria</taxon>
        <taxon>Bacillati</taxon>
        <taxon>Candidatus Margulisiibacteriota</taxon>
        <taxon>Candidatus Termititenacia</taxon>
        <taxon>Candidatus Termititenacales</taxon>
        <taxon>Candidatus Termititenacaceae</taxon>
        <taxon>Candidatus Termititenax</taxon>
    </lineage>
</organism>
<gene>
    <name evidence="1" type="ORF">NO2_1591</name>
</gene>
<dbReference type="Proteomes" id="UP000275925">
    <property type="component" value="Unassembled WGS sequence"/>
</dbReference>
<sequence>HVTAATAATKADITALGIPGSDTTYAHPTATEYGSGLYKVTVDGLGHVTAATAATKADITALGIPGSDTNTTYSAATSGADGLMSAADKAKLDGILTEVKLLIGNFNSVVTGYTCDAKQNDGHASMTWYAAIRYCIEKTPANLRGRFTTSCSDSDCINYQYHAVRTPGAYRLLTDAEWLDARHTGKITDTTSGTWEWCGDLSSYFYDGGDNYRLRRVFRMPSSPTYLSAGDATSAHAIRLARTV</sequence>
<dbReference type="AlphaFoldDB" id="A0A388TJZ3"/>
<dbReference type="EMBL" id="BGZO01000125">
    <property type="protein sequence ID" value="GBR77161.1"/>
    <property type="molecule type" value="Genomic_DNA"/>
</dbReference>
<name>A0A388TJZ3_9BACT</name>